<dbReference type="PANTHER" id="PTHR24094:SF15">
    <property type="entry name" value="AMP-DEPENDENT SYNTHETASE_LIGASE DOMAIN-CONTAINING PROTEIN-RELATED"/>
    <property type="match status" value="1"/>
</dbReference>
<name>A0A9Q4CDW7_9CORY</name>
<dbReference type="EMBL" id="JAPMKX010000005">
    <property type="protein sequence ID" value="MCX7539084.1"/>
    <property type="molecule type" value="Genomic_DNA"/>
</dbReference>
<dbReference type="Proteomes" id="UP001070238">
    <property type="component" value="Unassembled WGS sequence"/>
</dbReference>
<feature type="domain" description="GmrSD restriction endonucleases C-terminal" evidence="2">
    <location>
        <begin position="106"/>
        <end position="245"/>
    </location>
</feature>
<keyword evidence="3" id="KW-0378">Hydrolase</keyword>
<keyword evidence="3" id="KW-0540">Nuclease</keyword>
<dbReference type="AlphaFoldDB" id="A0A9Q4CDW7"/>
<dbReference type="Pfam" id="PF07510">
    <property type="entry name" value="GmrSD_C"/>
    <property type="match status" value="1"/>
</dbReference>
<proteinExistence type="predicted"/>
<reference evidence="3" key="1">
    <citation type="submission" date="2022-11" db="EMBL/GenBank/DDBJ databases">
        <title>Corynebacterium sp. isolated from Penguins.</title>
        <authorList>
            <person name="Sedlar K."/>
            <person name="Svec P."/>
        </authorList>
    </citation>
    <scope>NUCLEOTIDE SEQUENCE</scope>
    <source>
        <strain evidence="3">P5875</strain>
    </source>
</reference>
<dbReference type="InterPro" id="IPR011089">
    <property type="entry name" value="GmrSD_C"/>
</dbReference>
<dbReference type="PANTHER" id="PTHR24094">
    <property type="entry name" value="SECRETED PROTEIN"/>
    <property type="match status" value="1"/>
</dbReference>
<dbReference type="GO" id="GO:0004519">
    <property type="term" value="F:endonuclease activity"/>
    <property type="evidence" value="ECO:0007669"/>
    <property type="project" value="UniProtKB-KW"/>
</dbReference>
<evidence type="ECO:0000256" key="1">
    <source>
        <dbReference type="SAM" id="Phobius"/>
    </source>
</evidence>
<keyword evidence="1" id="KW-1133">Transmembrane helix</keyword>
<evidence type="ECO:0000313" key="3">
    <source>
        <dbReference type="EMBL" id="MCX7539084.1"/>
    </source>
</evidence>
<gene>
    <name evidence="3" type="ORF">OS123_11125</name>
</gene>
<keyword evidence="1" id="KW-0812">Transmembrane</keyword>
<feature type="transmembrane region" description="Helical" evidence="1">
    <location>
        <begin position="12"/>
        <end position="32"/>
    </location>
</feature>
<sequence>MCNTGSPRRGFTRVAVVMVLLITGAVVLVSVLCDVMEDRAGGGDDGPGDVGGAPTTDGWPGPQIYSDMLAELVVWDRGPLTGYARDAFGQRWSDDVAVELGHNGCDTRDDILARDLIHVRFRPGTRNCVVESGLLNDYYTGTQIDFVRGSATGVTVEVDHIVALADAWMKGAQDLDPEVRRAFANDPDNLIAVSGPVNQQKGASDAATWLPPNPDFRCEYVERQIAVKHRYHLWVTPAEHDALAAVLSTCH</sequence>
<evidence type="ECO:0000313" key="4">
    <source>
        <dbReference type="Proteomes" id="UP001070238"/>
    </source>
</evidence>
<protein>
    <submittedName>
        <fullName evidence="3">HNH endonuclease family protein</fullName>
    </submittedName>
</protein>
<comment type="caution">
    <text evidence="3">The sequence shown here is derived from an EMBL/GenBank/DDBJ whole genome shotgun (WGS) entry which is preliminary data.</text>
</comment>
<accession>A0A9Q4CDW7</accession>
<keyword evidence="3" id="KW-0255">Endonuclease</keyword>
<keyword evidence="1" id="KW-0472">Membrane</keyword>
<evidence type="ECO:0000259" key="2">
    <source>
        <dbReference type="Pfam" id="PF07510"/>
    </source>
</evidence>
<organism evidence="3 4">
    <name type="scientific">Corynebacterium antarcticum</name>
    <dbReference type="NCBI Taxonomy" id="2800405"/>
    <lineage>
        <taxon>Bacteria</taxon>
        <taxon>Bacillati</taxon>
        <taxon>Actinomycetota</taxon>
        <taxon>Actinomycetes</taxon>
        <taxon>Mycobacteriales</taxon>
        <taxon>Corynebacteriaceae</taxon>
        <taxon>Corynebacterium</taxon>
    </lineage>
</organism>